<feature type="transmembrane region" description="Helical" evidence="14">
    <location>
        <begin position="659"/>
        <end position="676"/>
    </location>
</feature>
<dbReference type="InterPro" id="IPR001516">
    <property type="entry name" value="Proton_antipo_N"/>
</dbReference>
<feature type="transmembrane region" description="Helical" evidence="14">
    <location>
        <begin position="275"/>
        <end position="295"/>
    </location>
</feature>
<evidence type="ECO:0000256" key="14">
    <source>
        <dbReference type="SAM" id="Phobius"/>
    </source>
</evidence>
<gene>
    <name evidence="19" type="primary">mrpA</name>
    <name evidence="19" type="ORF">BBEV_1192</name>
</gene>
<evidence type="ECO:0000256" key="13">
    <source>
        <dbReference type="RuleBase" id="RU000320"/>
    </source>
</evidence>
<reference evidence="19 20" key="1">
    <citation type="submission" date="2015-08" db="EMBL/GenBank/DDBJ databases">
        <title>The complete genome sequence of Bacillus beveridgei MLTeJB.</title>
        <authorList>
            <person name="Hanson T.E."/>
            <person name="Mesa C."/>
            <person name="Basesman S.M."/>
            <person name="Oremland R.S."/>
        </authorList>
    </citation>
    <scope>NUCLEOTIDE SEQUENCE [LARGE SCALE GENOMIC DNA]</scope>
    <source>
        <strain evidence="19 20">MLTeJB</strain>
    </source>
</reference>
<evidence type="ECO:0000256" key="10">
    <source>
        <dbReference type="ARBA" id="ARBA00023065"/>
    </source>
</evidence>
<protein>
    <submittedName>
        <fullName evidence="19">Na(+) H(+) antiporter subunit A</fullName>
    </submittedName>
</protein>
<feature type="transmembrane region" description="Helical" evidence="14">
    <location>
        <begin position="71"/>
        <end position="102"/>
    </location>
</feature>
<dbReference type="PANTHER" id="PTHR43373:SF1">
    <property type="entry name" value="NA(+)_H(+) ANTIPORTER SUBUNIT A"/>
    <property type="match status" value="1"/>
</dbReference>
<evidence type="ECO:0000259" key="17">
    <source>
        <dbReference type="Pfam" id="PF13244"/>
    </source>
</evidence>
<keyword evidence="5" id="KW-1003">Cell membrane</keyword>
<dbReference type="GO" id="GO:0005886">
    <property type="term" value="C:plasma membrane"/>
    <property type="evidence" value="ECO:0007669"/>
    <property type="project" value="UniProtKB-SubCell"/>
</dbReference>
<feature type="transmembrane region" description="Helical" evidence="14">
    <location>
        <begin position="114"/>
        <end position="130"/>
    </location>
</feature>
<keyword evidence="3" id="KW-0813">Transport</keyword>
<feature type="transmembrane region" description="Helical" evidence="14">
    <location>
        <begin position="634"/>
        <end position="652"/>
    </location>
</feature>
<feature type="domain" description="MrpA C-terminal/MbhD" evidence="17">
    <location>
        <begin position="643"/>
        <end position="705"/>
    </location>
</feature>
<dbReference type="InterPro" id="IPR025383">
    <property type="entry name" value="MrpA_C/MbhD"/>
</dbReference>
<feature type="transmembrane region" description="Helical" evidence="14">
    <location>
        <begin position="377"/>
        <end position="401"/>
    </location>
</feature>
<feature type="transmembrane region" description="Helical" evidence="14">
    <location>
        <begin position="715"/>
        <end position="740"/>
    </location>
</feature>
<feature type="transmembrane region" description="Helical" evidence="14">
    <location>
        <begin position="210"/>
        <end position="235"/>
    </location>
</feature>
<dbReference type="NCBIfam" id="TIGR00940">
    <property type="entry name" value="2a6301s01"/>
    <property type="match status" value="1"/>
</dbReference>
<keyword evidence="9" id="KW-0915">Sodium</keyword>
<dbReference type="InterPro" id="IPR050616">
    <property type="entry name" value="CPA3_Na-H_Antiporter_A"/>
</dbReference>
<feature type="transmembrane region" description="Helical" evidence="14">
    <location>
        <begin position="476"/>
        <end position="495"/>
    </location>
</feature>
<keyword evidence="4" id="KW-0050">Antiport</keyword>
<dbReference type="NCBIfam" id="NF009285">
    <property type="entry name" value="PRK12645.1"/>
    <property type="match status" value="1"/>
</dbReference>
<feature type="transmembrane region" description="Helical" evidence="14">
    <location>
        <begin position="336"/>
        <end position="365"/>
    </location>
</feature>
<keyword evidence="20" id="KW-1185">Reference proteome</keyword>
<dbReference type="PRINTS" id="PR01434">
    <property type="entry name" value="NADHDHGNASE5"/>
</dbReference>
<dbReference type="GO" id="GO:0006814">
    <property type="term" value="P:sodium ion transport"/>
    <property type="evidence" value="ECO:0007669"/>
    <property type="project" value="UniProtKB-KW"/>
</dbReference>
<feature type="transmembrane region" description="Helical" evidence="14">
    <location>
        <begin position="6"/>
        <end position="25"/>
    </location>
</feature>
<dbReference type="AlphaFoldDB" id="A0A1D7QU63"/>
<keyword evidence="11 14" id="KW-0472">Membrane</keyword>
<dbReference type="Pfam" id="PF00662">
    <property type="entry name" value="Proton_antipo_N"/>
    <property type="match status" value="1"/>
</dbReference>
<dbReference type="OrthoDB" id="9807568at2"/>
<feature type="transmembrane region" description="Helical" evidence="14">
    <location>
        <begin position="302"/>
        <end position="330"/>
    </location>
</feature>
<keyword evidence="12" id="KW-0739">Sodium transport</keyword>
<dbReference type="KEGG" id="bbev:BBEV_1192"/>
<keyword evidence="6 13" id="KW-0812">Transmembrane</keyword>
<evidence type="ECO:0000256" key="8">
    <source>
        <dbReference type="ARBA" id="ARBA00022989"/>
    </source>
</evidence>
<feature type="transmembrane region" description="Helical" evidence="14">
    <location>
        <begin position="32"/>
        <end position="51"/>
    </location>
</feature>
<dbReference type="GO" id="GO:0015297">
    <property type="term" value="F:antiporter activity"/>
    <property type="evidence" value="ECO:0007669"/>
    <property type="project" value="UniProtKB-KW"/>
</dbReference>
<evidence type="ECO:0000256" key="4">
    <source>
        <dbReference type="ARBA" id="ARBA00022449"/>
    </source>
</evidence>
<dbReference type="InterPro" id="IPR046806">
    <property type="entry name" value="MrpA_C/MbhE"/>
</dbReference>
<proteinExistence type="inferred from homology"/>
<dbReference type="Proteomes" id="UP000094463">
    <property type="component" value="Chromosome"/>
</dbReference>
<feature type="transmembrane region" description="Helical" evidence="14">
    <location>
        <begin position="168"/>
        <end position="190"/>
    </location>
</feature>
<dbReference type="Pfam" id="PF00361">
    <property type="entry name" value="Proton_antipo_M"/>
    <property type="match status" value="1"/>
</dbReference>
<keyword evidence="7" id="KW-0375">Hydrogen ion transport</keyword>
<evidence type="ECO:0000259" key="15">
    <source>
        <dbReference type="Pfam" id="PF00361"/>
    </source>
</evidence>
<dbReference type="InterPro" id="IPR001750">
    <property type="entry name" value="ND/Mrp_TM"/>
</dbReference>
<accession>A0A1D7QU63</accession>
<dbReference type="InterPro" id="IPR005663">
    <property type="entry name" value="MrpA/MnhA1/PhaAB"/>
</dbReference>
<feature type="transmembrane region" description="Helical" evidence="14">
    <location>
        <begin position="779"/>
        <end position="797"/>
    </location>
</feature>
<dbReference type="GO" id="GO:1902600">
    <property type="term" value="P:proton transmembrane transport"/>
    <property type="evidence" value="ECO:0007669"/>
    <property type="project" value="UniProtKB-KW"/>
</dbReference>
<dbReference type="RefSeq" id="WP_069364633.1">
    <property type="nucleotide sequence ID" value="NZ_CP012502.1"/>
</dbReference>
<dbReference type="PANTHER" id="PTHR43373">
    <property type="entry name" value="NA(+)/H(+) ANTIPORTER SUBUNIT"/>
    <property type="match status" value="1"/>
</dbReference>
<feature type="transmembrane region" description="Helical" evidence="14">
    <location>
        <begin position="136"/>
        <end position="156"/>
    </location>
</feature>
<evidence type="ECO:0000256" key="5">
    <source>
        <dbReference type="ARBA" id="ARBA00022475"/>
    </source>
</evidence>
<evidence type="ECO:0000256" key="3">
    <source>
        <dbReference type="ARBA" id="ARBA00022448"/>
    </source>
</evidence>
<evidence type="ECO:0000256" key="7">
    <source>
        <dbReference type="ARBA" id="ARBA00022781"/>
    </source>
</evidence>
<evidence type="ECO:0000256" key="1">
    <source>
        <dbReference type="ARBA" id="ARBA00004651"/>
    </source>
</evidence>
<comment type="subcellular location">
    <subcellularLocation>
        <location evidence="1">Cell membrane</location>
        <topology evidence="1">Multi-pass membrane protein</topology>
    </subcellularLocation>
    <subcellularLocation>
        <location evidence="13">Membrane</location>
        <topology evidence="13">Multi-pass membrane protein</topology>
    </subcellularLocation>
</comment>
<feature type="transmembrane region" description="Helical" evidence="14">
    <location>
        <begin position="433"/>
        <end position="455"/>
    </location>
</feature>
<comment type="similarity">
    <text evidence="2">Belongs to the CPA3 antiporters (TC 2.A.63) subunit A family.</text>
</comment>
<dbReference type="PATRIC" id="fig|632773.3.peg.1263"/>
<evidence type="ECO:0000313" key="19">
    <source>
        <dbReference type="EMBL" id="AOM82560.1"/>
    </source>
</evidence>
<evidence type="ECO:0000256" key="12">
    <source>
        <dbReference type="ARBA" id="ARBA00023201"/>
    </source>
</evidence>
<evidence type="ECO:0000256" key="11">
    <source>
        <dbReference type="ARBA" id="ARBA00023136"/>
    </source>
</evidence>
<organism evidence="19 20">
    <name type="scientific">Salisediminibacterium beveridgei</name>
    <dbReference type="NCBI Taxonomy" id="632773"/>
    <lineage>
        <taxon>Bacteria</taxon>
        <taxon>Bacillati</taxon>
        <taxon>Bacillota</taxon>
        <taxon>Bacilli</taxon>
        <taxon>Bacillales</taxon>
        <taxon>Bacillaceae</taxon>
        <taxon>Salisediminibacterium</taxon>
    </lineage>
</organism>
<feature type="transmembrane region" description="Helical" evidence="14">
    <location>
        <begin position="247"/>
        <end position="263"/>
    </location>
</feature>
<feature type="transmembrane region" description="Helical" evidence="14">
    <location>
        <begin position="682"/>
        <end position="703"/>
    </location>
</feature>
<feature type="domain" description="NADH:quinone oxidoreductase/Mrp antiporter transmembrane" evidence="15">
    <location>
        <begin position="131"/>
        <end position="422"/>
    </location>
</feature>
<evidence type="ECO:0000256" key="2">
    <source>
        <dbReference type="ARBA" id="ARBA00008483"/>
    </source>
</evidence>
<evidence type="ECO:0000259" key="18">
    <source>
        <dbReference type="Pfam" id="PF20501"/>
    </source>
</evidence>
<feature type="domain" description="MrpA C-terminal/MbhE" evidence="18">
    <location>
        <begin position="718"/>
        <end position="798"/>
    </location>
</feature>
<feature type="domain" description="NADH-Ubiquinone oxidoreductase (complex I) chain 5 N-terminal" evidence="16">
    <location>
        <begin position="67"/>
        <end position="115"/>
    </location>
</feature>
<feature type="transmembrane region" description="Helical" evidence="14">
    <location>
        <begin position="599"/>
        <end position="622"/>
    </location>
</feature>
<evidence type="ECO:0000256" key="6">
    <source>
        <dbReference type="ARBA" id="ARBA00022692"/>
    </source>
</evidence>
<evidence type="ECO:0000259" key="16">
    <source>
        <dbReference type="Pfam" id="PF00662"/>
    </source>
</evidence>
<dbReference type="Pfam" id="PF20501">
    <property type="entry name" value="MbhE"/>
    <property type="match status" value="1"/>
</dbReference>
<dbReference type="STRING" id="632773.BBEV_1192"/>
<name>A0A1D7QU63_9BACI</name>
<evidence type="ECO:0000313" key="20">
    <source>
        <dbReference type="Proteomes" id="UP000094463"/>
    </source>
</evidence>
<evidence type="ECO:0000256" key="9">
    <source>
        <dbReference type="ARBA" id="ARBA00023053"/>
    </source>
</evidence>
<dbReference type="EMBL" id="CP012502">
    <property type="protein sequence ID" value="AOM82560.1"/>
    <property type="molecule type" value="Genomic_DNA"/>
</dbReference>
<dbReference type="Pfam" id="PF13244">
    <property type="entry name" value="MbhD"/>
    <property type="match status" value="1"/>
</dbReference>
<keyword evidence="8 14" id="KW-1133">Transmembrane helix</keyword>
<keyword evidence="10" id="KW-0406">Ion transport</keyword>
<sequence length="807" mass="88595">MSTLHLIPLLPFIVAIFIPFLYKRFRSVHTGWFLLPVPLIIFLFMLQYLPFSGDPFQEVMYTFEWVPSLDIAYTVYVDGLSLLFALLISGIGILVVLYSIYYIANKKDEPLNNFYVYLMMFMGAMLGVVLSDNLIVLYVFWELTSLSSALLIGYWFHKEKSRYGAQKSMLITVTGGFAMLAGFTLLYLMTGTFSIRGIIEVADQIAANPYFLPAMLLILAGAFTKSAQFPFHIWLPDAMEAPTPVSAYLHSATMVKAGIYLVARLTPLFGGQQEWFWIVTGFGLFTLLWGSVSAVRQKDLKGILAFSTVSQLGLIMSLLGMGSAAFHYGLDGGQSLYTVAVLAAVFHLFNHATFKGSLFMVVEIIDHETGTRDIRKLGGLMAIMPVTFTISVIGIASMAGLPPFNGFLSKELFFEGALNAATVDAFSGQALMMIFPVIAWIASVFTFVYSAMMLFKTFTGEHKPDQLPKHAHEAPIGMLISPAVLASMVIFFGLFPNLLAYTIIEPAMQAILPGLTAPGEQFYINIYHWHGINAELLMTLGVVFIGAAIFLNIQKLERTAFYAGERDLFNWFYDNGLKGLISGAQKVDGIQMTGKLRHYFMYMFTFLILVLGYALITTGSITIDFSQTAAISPYLFLIVAATTLATVAIPFVSKRIPAIVLLGVVGFLVALLFVVLRAPDLALTQLLVETVMVVLLLLVFYHLPELKKESFKPAFKLTNLVISIGVGTVVTLVALSAHAFSTANPVSPISDYFVENAYALAGGQNIVNVILVDFRGLDTLLEVLVLGIVGLAVVVLIKYKASGGDGV</sequence>
<feature type="transmembrane region" description="Helical" evidence="14">
    <location>
        <begin position="536"/>
        <end position="553"/>
    </location>
</feature>